<keyword evidence="8" id="KW-1185">Reference proteome</keyword>
<dbReference type="PANTHER" id="PTHR12411">
    <property type="entry name" value="CYSTEINE PROTEASE FAMILY C1-RELATED"/>
    <property type="match status" value="1"/>
</dbReference>
<dbReference type="InterPro" id="IPR018247">
    <property type="entry name" value="EF_Hand_1_Ca_BS"/>
</dbReference>
<dbReference type="GO" id="GO:0006508">
    <property type="term" value="P:proteolysis"/>
    <property type="evidence" value="ECO:0007669"/>
    <property type="project" value="UniProtKB-KW"/>
</dbReference>
<name>A0ABP0QYB1_9DINO</name>
<dbReference type="EMBL" id="CAXAMM010040451">
    <property type="protein sequence ID" value="CAK9093287.1"/>
    <property type="molecule type" value="Genomic_DNA"/>
</dbReference>
<dbReference type="InterPro" id="IPR038765">
    <property type="entry name" value="Papain-like_cys_pep_sf"/>
</dbReference>
<dbReference type="CDD" id="cd02248">
    <property type="entry name" value="Peptidase_C1A"/>
    <property type="match status" value="1"/>
</dbReference>
<dbReference type="SUPFAM" id="SSF47473">
    <property type="entry name" value="EF-hand"/>
    <property type="match status" value="1"/>
</dbReference>
<accession>A0ABP0QYB1</accession>
<protein>
    <submittedName>
        <fullName evidence="7">Probable cysteine protease RD21B</fullName>
    </submittedName>
</protein>
<dbReference type="PROSITE" id="PS00639">
    <property type="entry name" value="THIOL_PROTEASE_HIS"/>
    <property type="match status" value="1"/>
</dbReference>
<feature type="domain" description="Cathepsin propeptide inhibitor" evidence="6">
    <location>
        <begin position="343"/>
        <end position="401"/>
    </location>
</feature>
<dbReference type="InterPro" id="IPR000668">
    <property type="entry name" value="Peptidase_C1A_C"/>
</dbReference>
<evidence type="ECO:0000256" key="4">
    <source>
        <dbReference type="ARBA" id="ARBA00023157"/>
    </source>
</evidence>
<dbReference type="Gene3D" id="3.90.70.10">
    <property type="entry name" value="Cysteine proteinases"/>
    <property type="match status" value="1"/>
</dbReference>
<dbReference type="InterPro" id="IPR013201">
    <property type="entry name" value="Prot_inhib_I29"/>
</dbReference>
<dbReference type="GO" id="GO:0008233">
    <property type="term" value="F:peptidase activity"/>
    <property type="evidence" value="ECO:0007669"/>
    <property type="project" value="UniProtKB-KW"/>
</dbReference>
<keyword evidence="4" id="KW-1015">Disulfide bond</keyword>
<dbReference type="Pfam" id="PF08246">
    <property type="entry name" value="Inhibitor_I29"/>
    <property type="match status" value="1"/>
</dbReference>
<dbReference type="SUPFAM" id="SSF54001">
    <property type="entry name" value="Cysteine proteinases"/>
    <property type="match status" value="1"/>
</dbReference>
<evidence type="ECO:0000259" key="6">
    <source>
        <dbReference type="SMART" id="SM00848"/>
    </source>
</evidence>
<evidence type="ECO:0000256" key="3">
    <source>
        <dbReference type="ARBA" id="ARBA00023145"/>
    </source>
</evidence>
<evidence type="ECO:0000256" key="2">
    <source>
        <dbReference type="ARBA" id="ARBA00022837"/>
    </source>
</evidence>
<dbReference type="InterPro" id="IPR013128">
    <property type="entry name" value="Peptidase_C1A"/>
</dbReference>
<dbReference type="InterPro" id="IPR039417">
    <property type="entry name" value="Peptidase_C1A_papain-like"/>
</dbReference>
<proteinExistence type="inferred from homology"/>
<comment type="similarity">
    <text evidence="1">Belongs to the peptidase C1 family.</text>
</comment>
<sequence>MLWQALDNTGNGSASLEELDPSCARLLARFKDFGDKKFGTRPAIPLWRAIDKRDKQRISYDVFVRRCTVMRSGLTEAELQELSHWLDWQGKPLGVKMCCQFLDHWRPPAYLVAEPNQAAADHIRSMLITKYGHYLKAWRTLLDKDSSNVCNWDEFNNAMRYLKFHGDVGEAEDDLETTRNSSIINQRNLCAGMKFDVTDEGQLALEHLKGILGYLYILQNRKRVARLAIYDYGQDAKPGAGVAQSSRALLRTVRVARPMTRQDPVSLRQKFNRTAVRRRKPETGPKLNAKGRSLAMAMAKPDFSKRDDVVLNRFGHPDTLILVQGRRLFAHYDILSLDDETAYKRFREVHNRSSTGDQLTYQQRLENFRKFRAAVEQHNSRSDVSWTAVITKFADYTDAEYRVLLGQRRTWRPEITTGSSFLQTGPRGEAKTVDWSKTLSSVKNVKEQGGCGSCWAVAAIGALEMHAELALRKAIGALSSNQVKDCSSNIHHCGGTGGCGGSTSELAYDWIVKNGVALDDVYHGDKDHDEKCTQTPAYLKVGGFQPLPTNKLQPLMAALTTKGPVVVSIDAAGWNFYGGGVFDTCDRNAVVNHAVVLVGFGHDNEQNKDYWLIRNSWGDGWGEGGFIRLLRHSGDQGDAGYCGIDSKPQEGTGCDNGPPTVPVCGMCGVLSDSVYPYGVQLA</sequence>
<comment type="caution">
    <text evidence="7">The sequence shown here is derived from an EMBL/GenBank/DDBJ whole genome shotgun (WGS) entry which is preliminary data.</text>
</comment>
<keyword evidence="3" id="KW-0865">Zymogen</keyword>
<dbReference type="InterPro" id="IPR025660">
    <property type="entry name" value="Pept_his_AS"/>
</dbReference>
<evidence type="ECO:0000313" key="7">
    <source>
        <dbReference type="EMBL" id="CAK9093287.1"/>
    </source>
</evidence>
<dbReference type="PRINTS" id="PR00705">
    <property type="entry name" value="PAPAIN"/>
</dbReference>
<evidence type="ECO:0000313" key="8">
    <source>
        <dbReference type="Proteomes" id="UP001642464"/>
    </source>
</evidence>
<keyword evidence="7" id="KW-0645">Protease</keyword>
<dbReference type="SMART" id="SM00645">
    <property type="entry name" value="Pept_C1"/>
    <property type="match status" value="1"/>
</dbReference>
<dbReference type="InterPro" id="IPR025661">
    <property type="entry name" value="Pept_asp_AS"/>
</dbReference>
<organism evidence="7 8">
    <name type="scientific">Durusdinium trenchii</name>
    <dbReference type="NCBI Taxonomy" id="1381693"/>
    <lineage>
        <taxon>Eukaryota</taxon>
        <taxon>Sar</taxon>
        <taxon>Alveolata</taxon>
        <taxon>Dinophyceae</taxon>
        <taxon>Suessiales</taxon>
        <taxon>Symbiodiniaceae</taxon>
        <taxon>Durusdinium</taxon>
    </lineage>
</organism>
<dbReference type="InterPro" id="IPR011992">
    <property type="entry name" value="EF-hand-dom_pair"/>
</dbReference>
<dbReference type="InterPro" id="IPR000169">
    <property type="entry name" value="Pept_cys_AS"/>
</dbReference>
<keyword evidence="2" id="KW-0106">Calcium</keyword>
<evidence type="ECO:0000256" key="1">
    <source>
        <dbReference type="ARBA" id="ARBA00008455"/>
    </source>
</evidence>
<dbReference type="Pfam" id="PF00112">
    <property type="entry name" value="Peptidase_C1"/>
    <property type="match status" value="1"/>
</dbReference>
<dbReference type="PROSITE" id="PS00018">
    <property type="entry name" value="EF_HAND_1"/>
    <property type="match status" value="1"/>
</dbReference>
<dbReference type="Gene3D" id="1.10.238.10">
    <property type="entry name" value="EF-hand"/>
    <property type="match status" value="1"/>
</dbReference>
<gene>
    <name evidence="7" type="ORF">SCF082_LOCUS43883</name>
</gene>
<evidence type="ECO:0000259" key="5">
    <source>
        <dbReference type="SMART" id="SM00645"/>
    </source>
</evidence>
<keyword evidence="7" id="KW-0378">Hydrolase</keyword>
<dbReference type="PROSITE" id="PS00139">
    <property type="entry name" value="THIOL_PROTEASE_CYS"/>
    <property type="match status" value="1"/>
</dbReference>
<dbReference type="PROSITE" id="PS00640">
    <property type="entry name" value="THIOL_PROTEASE_ASN"/>
    <property type="match status" value="1"/>
</dbReference>
<dbReference type="Proteomes" id="UP001642464">
    <property type="component" value="Unassembled WGS sequence"/>
</dbReference>
<feature type="domain" description="Peptidase C1A papain C-terminal" evidence="5">
    <location>
        <begin position="429"/>
        <end position="652"/>
    </location>
</feature>
<dbReference type="SMART" id="SM00848">
    <property type="entry name" value="Inhibitor_I29"/>
    <property type="match status" value="1"/>
</dbReference>
<reference evidence="7 8" key="1">
    <citation type="submission" date="2024-02" db="EMBL/GenBank/DDBJ databases">
        <authorList>
            <person name="Chen Y."/>
            <person name="Shah S."/>
            <person name="Dougan E. K."/>
            <person name="Thang M."/>
            <person name="Chan C."/>
        </authorList>
    </citation>
    <scope>NUCLEOTIDE SEQUENCE [LARGE SCALE GENOMIC DNA]</scope>
</reference>